<reference evidence="1 2" key="1">
    <citation type="submission" date="2020-08" db="EMBL/GenBank/DDBJ databases">
        <title>Sequencing the genomes of 1000 actinobacteria strains.</title>
        <authorList>
            <person name="Klenk H.-P."/>
        </authorList>
    </citation>
    <scope>NUCLEOTIDE SEQUENCE [LARGE SCALE GENOMIC DNA]</scope>
    <source>
        <strain evidence="1 2">DSM 46659</strain>
    </source>
</reference>
<organism evidence="1 2">
    <name type="scientific">Nocardiopsis mwathae</name>
    <dbReference type="NCBI Taxonomy" id="1472723"/>
    <lineage>
        <taxon>Bacteria</taxon>
        <taxon>Bacillati</taxon>
        <taxon>Actinomycetota</taxon>
        <taxon>Actinomycetes</taxon>
        <taxon>Streptosporangiales</taxon>
        <taxon>Nocardiopsidaceae</taxon>
        <taxon>Nocardiopsis</taxon>
    </lineage>
</organism>
<dbReference type="Gene3D" id="2.130.10.10">
    <property type="entry name" value="YVTN repeat-like/Quinoprotein amine dehydrogenase"/>
    <property type="match status" value="1"/>
</dbReference>
<dbReference type="InterPro" id="IPR011047">
    <property type="entry name" value="Quinoprotein_ADH-like_sf"/>
</dbReference>
<dbReference type="EMBL" id="JACHDS010000001">
    <property type="protein sequence ID" value="MBB6173404.1"/>
    <property type="molecule type" value="Genomic_DNA"/>
</dbReference>
<name>A0A7X0D7V6_9ACTN</name>
<protein>
    <submittedName>
        <fullName evidence="1">Uncharacterized protein</fullName>
    </submittedName>
</protein>
<dbReference type="RefSeq" id="WP_184076763.1">
    <property type="nucleotide sequence ID" value="NZ_JACHDS010000001.1"/>
</dbReference>
<comment type="caution">
    <text evidence="1">The sequence shown here is derived from an EMBL/GenBank/DDBJ whole genome shotgun (WGS) entry which is preliminary data.</text>
</comment>
<dbReference type="AlphaFoldDB" id="A0A7X0D7V6"/>
<keyword evidence="2" id="KW-1185">Reference proteome</keyword>
<dbReference type="Proteomes" id="UP000546642">
    <property type="component" value="Unassembled WGS sequence"/>
</dbReference>
<proteinExistence type="predicted"/>
<evidence type="ECO:0000313" key="2">
    <source>
        <dbReference type="Proteomes" id="UP000546642"/>
    </source>
</evidence>
<dbReference type="InterPro" id="IPR015943">
    <property type="entry name" value="WD40/YVTN_repeat-like_dom_sf"/>
</dbReference>
<sequence>MESWRGKRAKIAVLAAVLTAGSVFVADLSLRNWGIESVESDGASAGLDSVRPAYSKDDLDKVRKSLTGSEYGEVKHLLRAGHGTVAVLETGVVSVDNDSLKVRWSYSYRGAPISAGLTPIDKYGDYNDQRVVLSFDSMSLLGPVGRIITIEAATGEVVSDSSISNSQEDLERRVRWLTSDSRISVLDTDGRKSLEAHSLESGDYLWDFQVPSDCSLGPNEDAMGDSIVTSQGLVTLSYSCEATNEADVVALDSFSGNEVWSRSWESQNPPNLSYADALQMPYTNGDPATSIVKGEMGGNYIAIDIRSGENDDLYPWSAVREVDNYIPAPLADRAAPPEYVLIGHPATTQNKMIGLVASELISDGVISVDDFEGTYFITNDASGNKIPLADPAAWKLGDSAAAAVQRVIERKLSSN</sequence>
<gene>
    <name evidence="1" type="ORF">HNR23_003464</name>
</gene>
<dbReference type="SUPFAM" id="SSF50998">
    <property type="entry name" value="Quinoprotein alcohol dehydrogenase-like"/>
    <property type="match status" value="1"/>
</dbReference>
<evidence type="ECO:0000313" key="1">
    <source>
        <dbReference type="EMBL" id="MBB6173404.1"/>
    </source>
</evidence>
<accession>A0A7X0D7V6</accession>